<dbReference type="Gene3D" id="3.30.70.1290">
    <property type="entry name" value="Transposase IS200-like"/>
    <property type="match status" value="1"/>
</dbReference>
<evidence type="ECO:0000256" key="1">
    <source>
        <dbReference type="SAM" id="MobiDB-lite"/>
    </source>
</evidence>
<dbReference type="InterPro" id="IPR002686">
    <property type="entry name" value="Transposase_17"/>
</dbReference>
<dbReference type="SUPFAM" id="SSF143422">
    <property type="entry name" value="Transposase IS200-like"/>
    <property type="match status" value="1"/>
</dbReference>
<evidence type="ECO:0000313" key="3">
    <source>
        <dbReference type="EMBL" id="XBH05448.1"/>
    </source>
</evidence>
<organism evidence="3">
    <name type="scientific">Singulisphaera sp. Ch08</name>
    <dbReference type="NCBI Taxonomy" id="3120278"/>
    <lineage>
        <taxon>Bacteria</taxon>
        <taxon>Pseudomonadati</taxon>
        <taxon>Planctomycetota</taxon>
        <taxon>Planctomycetia</taxon>
        <taxon>Isosphaerales</taxon>
        <taxon>Isosphaeraceae</taxon>
        <taxon>Singulisphaera</taxon>
    </lineage>
</organism>
<name>A0AAU7CK33_9BACT</name>
<dbReference type="AlphaFoldDB" id="A0AAU7CK33"/>
<sequence length="229" mass="26098">MGRPPRNAEGGLIYHALNRGNGRLTLFEDADEYEAFERVLAEAVTRQDMRLLAFCLMPNHFELVLWPRGDGDLSRFMNWLTLTHTQRWHARRRSAGSGHVYQGRFKSFPVQADGHLRTVCRAVERNALRAGLVLRAEQWRWSSLWYFASGSSRGSGPALSSWPTPRLPHWIDRVNAPLSPAEEEAMARSLQRGQPLGSPEWQAETASRLGLESCFRPRGRPKKHTEKSP</sequence>
<dbReference type="PANTHER" id="PTHR34322">
    <property type="entry name" value="TRANSPOSASE, Y1_TNP DOMAIN-CONTAINING"/>
    <property type="match status" value="1"/>
</dbReference>
<feature type="domain" description="Transposase IS200-like" evidence="2">
    <location>
        <begin position="9"/>
        <end position="126"/>
    </location>
</feature>
<dbReference type="GO" id="GO:0004803">
    <property type="term" value="F:transposase activity"/>
    <property type="evidence" value="ECO:0007669"/>
    <property type="project" value="InterPro"/>
</dbReference>
<dbReference type="EMBL" id="CP155447">
    <property type="protein sequence ID" value="XBH05448.1"/>
    <property type="molecule type" value="Genomic_DNA"/>
</dbReference>
<evidence type="ECO:0000259" key="2">
    <source>
        <dbReference type="SMART" id="SM01321"/>
    </source>
</evidence>
<dbReference type="RefSeq" id="WP_406698269.1">
    <property type="nucleotide sequence ID" value="NZ_CP155447.1"/>
</dbReference>
<feature type="compositionally biased region" description="Basic residues" evidence="1">
    <location>
        <begin position="217"/>
        <end position="229"/>
    </location>
</feature>
<proteinExistence type="predicted"/>
<dbReference type="Pfam" id="PF01797">
    <property type="entry name" value="Y1_Tnp"/>
    <property type="match status" value="1"/>
</dbReference>
<feature type="region of interest" description="Disordered" evidence="1">
    <location>
        <begin position="181"/>
        <end position="229"/>
    </location>
</feature>
<protein>
    <submittedName>
        <fullName evidence="3">Transposase</fullName>
    </submittedName>
</protein>
<reference evidence="3" key="1">
    <citation type="submission" date="2024-05" db="EMBL/GenBank/DDBJ databases">
        <title>Planctomycetes of the genus Singulisphaera possess chitinolytic capabilities.</title>
        <authorList>
            <person name="Ivanova A."/>
        </authorList>
    </citation>
    <scope>NUCLEOTIDE SEQUENCE</scope>
    <source>
        <strain evidence="3">Ch08T</strain>
    </source>
</reference>
<accession>A0AAU7CK33</accession>
<dbReference type="PANTHER" id="PTHR34322:SF2">
    <property type="entry name" value="TRANSPOSASE IS200-LIKE DOMAIN-CONTAINING PROTEIN"/>
    <property type="match status" value="1"/>
</dbReference>
<dbReference type="GO" id="GO:0003677">
    <property type="term" value="F:DNA binding"/>
    <property type="evidence" value="ECO:0007669"/>
    <property type="project" value="InterPro"/>
</dbReference>
<dbReference type="GO" id="GO:0006313">
    <property type="term" value="P:DNA transposition"/>
    <property type="evidence" value="ECO:0007669"/>
    <property type="project" value="InterPro"/>
</dbReference>
<gene>
    <name evidence="3" type="ORF">V5E97_05365</name>
</gene>
<dbReference type="SMART" id="SM01321">
    <property type="entry name" value="Y1_Tnp"/>
    <property type="match status" value="1"/>
</dbReference>
<dbReference type="InterPro" id="IPR036515">
    <property type="entry name" value="Transposase_17_sf"/>
</dbReference>